<feature type="domain" description="Terpene synthase metal-binding" evidence="5">
    <location>
        <begin position="300"/>
        <end position="540"/>
    </location>
</feature>
<dbReference type="PANTHER" id="PTHR31225">
    <property type="entry name" value="OS04G0344100 PROTEIN-RELATED"/>
    <property type="match status" value="1"/>
</dbReference>
<dbReference type="GO" id="GO:0016102">
    <property type="term" value="P:diterpenoid biosynthetic process"/>
    <property type="evidence" value="ECO:0007669"/>
    <property type="project" value="InterPro"/>
</dbReference>
<reference evidence="7" key="1">
    <citation type="submission" date="2025-08" db="UniProtKB">
        <authorList>
            <consortium name="RefSeq"/>
        </authorList>
    </citation>
    <scope>IDENTIFICATION</scope>
</reference>
<dbReference type="SUPFAM" id="SSF48576">
    <property type="entry name" value="Terpenoid synthases"/>
    <property type="match status" value="1"/>
</dbReference>
<sequence length="598" mass="69110">MASHNYLLSCSNHYAPMSMMIRMPSAAVNNGSLVTRRAATNCSFTAATTPSPEPPLRRSANYQPNQWDYNSIKSLDSDFDQVKARTTILFAELKEEVRSLIKQENKFVARLELIDDIEHLGLEHHFGEEIMDALTSISAKSDHISVVMKEDLHPTALLFRLLRQHGLHVSQDVFSHFKDEKGSFRVSLLEKDVQGLLSLYEASFLGFHGEETLEKARDFTTKHLVNLIPCMHPHMKEKVQRSLELPLHWRMRRLEARWYIDQYKTSENMNPILLQFAKLDFNLVQSTHHKELQKTIEWWKKLGLGERTSFARDRLVECFFCAVGIVFGPQHGFCREEITKVMALITTLDDVYDVYGSLDELQLFTKAVERWQCDGSEELPEYMKIFYNSLYNTAEELANKIQKLEGWDCMPYIGKAWADLFKAFLREAEWHYSGYKPRLEEYLNNGWISVSGHVILVHVFLLSDRRGKTKEGLQHLMNYPNLIKSSSMIFRLCNDIATSAAELVRGDTPTSMHCYMSEYNTTEDQARREIWNLISKSWKELNEGLSDCSPLSLFFGKTAMNLARVMHCVYQHGDSHGAPDQDKENQIKSLFCEAMKLE</sequence>
<evidence type="ECO:0000313" key="7">
    <source>
        <dbReference type="RefSeq" id="XP_039131215.1"/>
    </source>
</evidence>
<dbReference type="GO" id="GO:0000287">
    <property type="term" value="F:magnesium ion binding"/>
    <property type="evidence" value="ECO:0007669"/>
    <property type="project" value="InterPro"/>
</dbReference>
<dbReference type="PANTHER" id="PTHR31225:SF252">
    <property type="entry name" value="TERPENE SYNTHASE 12-RELATED"/>
    <property type="match status" value="1"/>
</dbReference>
<feature type="domain" description="Terpene synthase N-terminal" evidence="4">
    <location>
        <begin position="67"/>
        <end position="243"/>
    </location>
</feature>
<dbReference type="FunFam" id="1.10.600.10:FF:000007">
    <property type="entry name" value="Isoprene synthase, chloroplastic"/>
    <property type="match status" value="1"/>
</dbReference>
<dbReference type="InterPro" id="IPR050148">
    <property type="entry name" value="Terpene_synthase-like"/>
</dbReference>
<dbReference type="AlphaFoldDB" id="A0AB40BUS9"/>
<dbReference type="SUPFAM" id="SSF48239">
    <property type="entry name" value="Terpenoid cyclases/Protein prenyltransferases"/>
    <property type="match status" value="1"/>
</dbReference>
<dbReference type="SFLD" id="SFLDG01019">
    <property type="entry name" value="Terpene_Cyclase_Like_1_C_Termi"/>
    <property type="match status" value="1"/>
</dbReference>
<evidence type="ECO:0000256" key="3">
    <source>
        <dbReference type="ARBA" id="ARBA00022842"/>
    </source>
</evidence>
<evidence type="ECO:0000313" key="6">
    <source>
        <dbReference type="Proteomes" id="UP001515500"/>
    </source>
</evidence>
<dbReference type="Pfam" id="PF03936">
    <property type="entry name" value="Terpene_synth_C"/>
    <property type="match status" value="1"/>
</dbReference>
<evidence type="ECO:0000259" key="5">
    <source>
        <dbReference type="Pfam" id="PF03936"/>
    </source>
</evidence>
<organism evidence="6 7">
    <name type="scientific">Dioscorea cayennensis subsp. rotundata</name>
    <name type="common">White Guinea yam</name>
    <name type="synonym">Dioscorea rotundata</name>
    <dbReference type="NCBI Taxonomy" id="55577"/>
    <lineage>
        <taxon>Eukaryota</taxon>
        <taxon>Viridiplantae</taxon>
        <taxon>Streptophyta</taxon>
        <taxon>Embryophyta</taxon>
        <taxon>Tracheophyta</taxon>
        <taxon>Spermatophyta</taxon>
        <taxon>Magnoliopsida</taxon>
        <taxon>Liliopsida</taxon>
        <taxon>Dioscoreales</taxon>
        <taxon>Dioscoreaceae</taxon>
        <taxon>Dioscorea</taxon>
    </lineage>
</organism>
<evidence type="ECO:0000259" key="4">
    <source>
        <dbReference type="Pfam" id="PF01397"/>
    </source>
</evidence>
<evidence type="ECO:0000256" key="2">
    <source>
        <dbReference type="ARBA" id="ARBA00022723"/>
    </source>
</evidence>
<keyword evidence="3" id="KW-0460">Magnesium</keyword>
<dbReference type="CDD" id="cd00684">
    <property type="entry name" value="Terpene_cyclase_plant_C1"/>
    <property type="match status" value="1"/>
</dbReference>
<dbReference type="Gene3D" id="1.10.600.10">
    <property type="entry name" value="Farnesyl Diphosphate Synthase"/>
    <property type="match status" value="1"/>
</dbReference>
<dbReference type="FunFam" id="1.50.10.130:FF:000001">
    <property type="entry name" value="Isoprene synthase, chloroplastic"/>
    <property type="match status" value="1"/>
</dbReference>
<dbReference type="InterPro" id="IPR005630">
    <property type="entry name" value="Terpene_synthase_metal-bd"/>
</dbReference>
<dbReference type="InterPro" id="IPR044814">
    <property type="entry name" value="Terpene_cyclase_plant_C1"/>
</dbReference>
<dbReference type="InterPro" id="IPR008930">
    <property type="entry name" value="Terpenoid_cyclase/PrenylTrfase"/>
</dbReference>
<dbReference type="InterPro" id="IPR001906">
    <property type="entry name" value="Terpene_synth_N"/>
</dbReference>
<evidence type="ECO:0000256" key="1">
    <source>
        <dbReference type="ARBA" id="ARBA00001946"/>
    </source>
</evidence>
<dbReference type="InterPro" id="IPR036965">
    <property type="entry name" value="Terpene_synth_N_sf"/>
</dbReference>
<keyword evidence="2" id="KW-0479">Metal-binding</keyword>
<dbReference type="InterPro" id="IPR008949">
    <property type="entry name" value="Isoprenoid_synthase_dom_sf"/>
</dbReference>
<dbReference type="Proteomes" id="UP001515500">
    <property type="component" value="Chromosome 8"/>
</dbReference>
<gene>
    <name evidence="7" type="primary">LOC120267606</name>
</gene>
<dbReference type="GO" id="GO:0010333">
    <property type="term" value="F:terpene synthase activity"/>
    <property type="evidence" value="ECO:0007669"/>
    <property type="project" value="InterPro"/>
</dbReference>
<accession>A0AB40BUS9</accession>
<dbReference type="Pfam" id="PF01397">
    <property type="entry name" value="Terpene_synth"/>
    <property type="match status" value="1"/>
</dbReference>
<dbReference type="SFLD" id="SFLDS00005">
    <property type="entry name" value="Isoprenoid_Synthase_Type_I"/>
    <property type="match status" value="1"/>
</dbReference>
<dbReference type="Gene3D" id="1.50.10.130">
    <property type="entry name" value="Terpene synthase, N-terminal domain"/>
    <property type="match status" value="1"/>
</dbReference>
<proteinExistence type="predicted"/>
<keyword evidence="6" id="KW-1185">Reference proteome</keyword>
<dbReference type="RefSeq" id="XP_039131215.1">
    <property type="nucleotide sequence ID" value="XM_039275281.1"/>
</dbReference>
<dbReference type="InterPro" id="IPR034741">
    <property type="entry name" value="Terpene_cyclase-like_1_C"/>
</dbReference>
<comment type="cofactor">
    <cofactor evidence="1">
        <name>Mg(2+)</name>
        <dbReference type="ChEBI" id="CHEBI:18420"/>
    </cofactor>
</comment>
<name>A0AB40BUS9_DIOCR</name>
<dbReference type="GeneID" id="120267606"/>
<protein>
    <submittedName>
        <fullName evidence="7">Alpha-terpineol synthase, chloroplastic-like</fullName>
    </submittedName>
</protein>